<gene>
    <name evidence="5" type="ORF">C8F04DRAFT_1402989</name>
</gene>
<comment type="similarity">
    <text evidence="1">Belongs to the peptidase C48 family.</text>
</comment>
<sequence>MDRIAEISAVLKSGKHGLRGMQLAADDIECFRPGARLKVPGAVINVVGSLLQTLSEKDGGGDFAVFSTWLSPLISKKVKQGPFYGTISGHIEDTYRGHSKEMLLAKARWLFPLYGDKPSPHWVLGWADLAASQLHIFDGVPELQSYMWAEPALVEVVETVFTMLGKQDMNLEPWDVIKHSPSELQRQMNGYACGFFTIHAMRVIGNSESLLTVTNDETPRVRSEILNLIHQNLPLLRPEVVQTPEKDTVMTEPHEGTSLPDMAPEQVVVANCEPDLSPPMILSDLPFEDVDMQHPPSNLTVVRKQVGTMADSLSATSVSGLAYLSLRVYLPLTSGGDDSDSDDEQEGDVVAPLFSCHYKGLQIRLHTHAKIDHVLFNLGASRNVFEETEPEVIIIIIIIISQSIEL</sequence>
<dbReference type="Proteomes" id="UP001218188">
    <property type="component" value="Unassembled WGS sequence"/>
</dbReference>
<dbReference type="AlphaFoldDB" id="A0AAD6WQK7"/>
<dbReference type="GO" id="GO:0006508">
    <property type="term" value="P:proteolysis"/>
    <property type="evidence" value="ECO:0007669"/>
    <property type="project" value="UniProtKB-KW"/>
</dbReference>
<dbReference type="Gene3D" id="3.40.395.10">
    <property type="entry name" value="Adenoviral Proteinase, Chain A"/>
    <property type="match status" value="1"/>
</dbReference>
<evidence type="ECO:0000259" key="4">
    <source>
        <dbReference type="PROSITE" id="PS50600"/>
    </source>
</evidence>
<protein>
    <recommendedName>
        <fullName evidence="4">Ubiquitin-like protease family profile domain-containing protein</fullName>
    </recommendedName>
</protein>
<evidence type="ECO:0000313" key="6">
    <source>
        <dbReference type="Proteomes" id="UP001218188"/>
    </source>
</evidence>
<organism evidence="5 6">
    <name type="scientific">Mycena alexandri</name>
    <dbReference type="NCBI Taxonomy" id="1745969"/>
    <lineage>
        <taxon>Eukaryota</taxon>
        <taxon>Fungi</taxon>
        <taxon>Dikarya</taxon>
        <taxon>Basidiomycota</taxon>
        <taxon>Agaricomycotina</taxon>
        <taxon>Agaricomycetes</taxon>
        <taxon>Agaricomycetidae</taxon>
        <taxon>Agaricales</taxon>
        <taxon>Marasmiineae</taxon>
        <taxon>Mycenaceae</taxon>
        <taxon>Mycena</taxon>
    </lineage>
</organism>
<proteinExistence type="inferred from homology"/>
<dbReference type="InterPro" id="IPR038765">
    <property type="entry name" value="Papain-like_cys_pep_sf"/>
</dbReference>
<dbReference type="SUPFAM" id="SSF54001">
    <property type="entry name" value="Cysteine proteinases"/>
    <property type="match status" value="1"/>
</dbReference>
<keyword evidence="3" id="KW-0378">Hydrolase</keyword>
<comment type="caution">
    <text evidence="5">The sequence shown here is derived from an EMBL/GenBank/DDBJ whole genome shotgun (WGS) entry which is preliminary data.</text>
</comment>
<dbReference type="GO" id="GO:0008234">
    <property type="term" value="F:cysteine-type peptidase activity"/>
    <property type="evidence" value="ECO:0007669"/>
    <property type="project" value="InterPro"/>
</dbReference>
<evidence type="ECO:0000256" key="2">
    <source>
        <dbReference type="ARBA" id="ARBA00022670"/>
    </source>
</evidence>
<accession>A0AAD6WQK7</accession>
<dbReference type="PROSITE" id="PS50600">
    <property type="entry name" value="ULP_PROTEASE"/>
    <property type="match status" value="1"/>
</dbReference>
<name>A0AAD6WQK7_9AGAR</name>
<dbReference type="InterPro" id="IPR003653">
    <property type="entry name" value="Peptidase_C48_C"/>
</dbReference>
<keyword evidence="6" id="KW-1185">Reference proteome</keyword>
<evidence type="ECO:0000256" key="3">
    <source>
        <dbReference type="ARBA" id="ARBA00022801"/>
    </source>
</evidence>
<keyword evidence="2" id="KW-0645">Protease</keyword>
<dbReference type="GO" id="GO:0019783">
    <property type="term" value="F:ubiquitin-like protein peptidase activity"/>
    <property type="evidence" value="ECO:0007669"/>
    <property type="project" value="UniProtKB-ARBA"/>
</dbReference>
<dbReference type="EMBL" id="JARJCM010000232">
    <property type="protein sequence ID" value="KAJ7021425.1"/>
    <property type="molecule type" value="Genomic_DNA"/>
</dbReference>
<evidence type="ECO:0000313" key="5">
    <source>
        <dbReference type="EMBL" id="KAJ7021425.1"/>
    </source>
</evidence>
<feature type="domain" description="Ubiquitin-like protease family profile" evidence="4">
    <location>
        <begin position="21"/>
        <end position="204"/>
    </location>
</feature>
<evidence type="ECO:0000256" key="1">
    <source>
        <dbReference type="ARBA" id="ARBA00005234"/>
    </source>
</evidence>
<reference evidence="5" key="1">
    <citation type="submission" date="2023-03" db="EMBL/GenBank/DDBJ databases">
        <title>Massive genome expansion in bonnet fungi (Mycena s.s.) driven by repeated elements and novel gene families across ecological guilds.</title>
        <authorList>
            <consortium name="Lawrence Berkeley National Laboratory"/>
            <person name="Harder C.B."/>
            <person name="Miyauchi S."/>
            <person name="Viragh M."/>
            <person name="Kuo A."/>
            <person name="Thoen E."/>
            <person name="Andreopoulos B."/>
            <person name="Lu D."/>
            <person name="Skrede I."/>
            <person name="Drula E."/>
            <person name="Henrissat B."/>
            <person name="Morin E."/>
            <person name="Kohler A."/>
            <person name="Barry K."/>
            <person name="LaButti K."/>
            <person name="Morin E."/>
            <person name="Salamov A."/>
            <person name="Lipzen A."/>
            <person name="Mereny Z."/>
            <person name="Hegedus B."/>
            <person name="Baldrian P."/>
            <person name="Stursova M."/>
            <person name="Weitz H."/>
            <person name="Taylor A."/>
            <person name="Grigoriev I.V."/>
            <person name="Nagy L.G."/>
            <person name="Martin F."/>
            <person name="Kauserud H."/>
        </authorList>
    </citation>
    <scope>NUCLEOTIDE SEQUENCE</scope>
    <source>
        <strain evidence="5">CBHHK200</strain>
    </source>
</reference>